<keyword evidence="2" id="KW-0808">Transferase</keyword>
<dbReference type="SUPFAM" id="SSF46785">
    <property type="entry name" value="Winged helix' DNA-binding domain"/>
    <property type="match status" value="1"/>
</dbReference>
<feature type="domain" description="O-methyltransferase dimerisation" evidence="5">
    <location>
        <begin position="23"/>
        <end position="111"/>
    </location>
</feature>
<dbReference type="Pfam" id="PF00891">
    <property type="entry name" value="Methyltransf_2"/>
    <property type="match status" value="1"/>
</dbReference>
<dbReference type="PANTHER" id="PTHR11746">
    <property type="entry name" value="O-METHYLTRANSFERASE"/>
    <property type="match status" value="1"/>
</dbReference>
<organism evidence="6 7">
    <name type="scientific">Rhodamnia argentea</name>
    <dbReference type="NCBI Taxonomy" id="178133"/>
    <lineage>
        <taxon>Eukaryota</taxon>
        <taxon>Viridiplantae</taxon>
        <taxon>Streptophyta</taxon>
        <taxon>Embryophyta</taxon>
        <taxon>Tracheophyta</taxon>
        <taxon>Spermatophyta</taxon>
        <taxon>Magnoliopsida</taxon>
        <taxon>eudicotyledons</taxon>
        <taxon>Gunneridae</taxon>
        <taxon>Pentapetalae</taxon>
        <taxon>rosids</taxon>
        <taxon>malvids</taxon>
        <taxon>Myrtales</taxon>
        <taxon>Myrtaceae</taxon>
        <taxon>Myrtoideae</taxon>
        <taxon>Myrteae</taxon>
        <taxon>Australasian group</taxon>
        <taxon>Rhodamnia</taxon>
    </lineage>
</organism>
<evidence type="ECO:0000313" key="6">
    <source>
        <dbReference type="Proteomes" id="UP000827889"/>
    </source>
</evidence>
<dbReference type="Pfam" id="PF08100">
    <property type="entry name" value="Dimerisation"/>
    <property type="match status" value="1"/>
</dbReference>
<dbReference type="SUPFAM" id="SSF53335">
    <property type="entry name" value="S-adenosyl-L-methionine-dependent methyltransferases"/>
    <property type="match status" value="1"/>
</dbReference>
<dbReference type="RefSeq" id="XP_030544007.2">
    <property type="nucleotide sequence ID" value="XM_030688147.2"/>
</dbReference>
<sequence>MNLGSGDGDAIASELLRAQAHIWNHTYSFINSMCLKCAIELGIPDLIYHHGRPMTLLELVSALHIQPTKAHYIYRLMRILLLSGLFELRNLEEADPQIGYALNCASRLLVKHNPSSVALFALITLEAFSISQFQFMSAWLRDGEGVHPSTFEMAHGVTAWEFARRNPEANGLFNEAMACDSSLMAKVVVDTCGGVFEGLSSVVDVGGGTGTMAKAITEAFPHLECTVFDQPHVVEGLVGSGSLKFVGGDMFVEIPPADAIFIKWVLHDWSDEKCIDILKRSKEAATGRGKAGKVIVIDMVVGNHTEDHTSTETQLFFDLYVMVTLNGKERDEKEWEKLFVDAGFSGYKIVSRLGLRSLIEIYP</sequence>
<dbReference type="InterPro" id="IPR029063">
    <property type="entry name" value="SAM-dependent_MTases_sf"/>
</dbReference>
<reference evidence="7" key="2">
    <citation type="submission" date="2025-08" db="UniProtKB">
        <authorList>
            <consortium name="RefSeq"/>
        </authorList>
    </citation>
    <scope>IDENTIFICATION</scope>
    <source>
        <tissue evidence="7">Leaf</tissue>
    </source>
</reference>
<dbReference type="KEGG" id="rarg:115750649"/>
<reference evidence="6" key="1">
    <citation type="submission" date="2025-05" db="UniProtKB">
        <authorList>
            <consortium name="RefSeq"/>
        </authorList>
    </citation>
    <scope>NUCLEOTIDE SEQUENCE [LARGE SCALE GENOMIC DNA]</scope>
</reference>
<dbReference type="GO" id="GO:0008171">
    <property type="term" value="F:O-methyltransferase activity"/>
    <property type="evidence" value="ECO:0007669"/>
    <property type="project" value="InterPro"/>
</dbReference>
<feature type="domain" description="O-methyltransferase C-terminal" evidence="4">
    <location>
        <begin position="136"/>
        <end position="345"/>
    </location>
</feature>
<dbReference type="InterPro" id="IPR016461">
    <property type="entry name" value="COMT-like"/>
</dbReference>
<dbReference type="PROSITE" id="PS51683">
    <property type="entry name" value="SAM_OMT_II"/>
    <property type="match status" value="1"/>
</dbReference>
<evidence type="ECO:0000259" key="4">
    <source>
        <dbReference type="Pfam" id="PF00891"/>
    </source>
</evidence>
<dbReference type="Proteomes" id="UP000827889">
    <property type="component" value="Chromosome 1"/>
</dbReference>
<evidence type="ECO:0000313" key="7">
    <source>
        <dbReference type="RefSeq" id="XP_030544007.2"/>
    </source>
</evidence>
<evidence type="ECO:0000256" key="3">
    <source>
        <dbReference type="ARBA" id="ARBA00022691"/>
    </source>
</evidence>
<dbReference type="InterPro" id="IPR036388">
    <property type="entry name" value="WH-like_DNA-bd_sf"/>
</dbReference>
<protein>
    <submittedName>
        <fullName evidence="7">Trans-resveratrol di-O-methyltransferase-like</fullName>
    </submittedName>
</protein>
<keyword evidence="3" id="KW-0949">S-adenosyl-L-methionine</keyword>
<dbReference type="Gene3D" id="1.10.10.10">
    <property type="entry name" value="Winged helix-like DNA-binding domain superfamily/Winged helix DNA-binding domain"/>
    <property type="match status" value="1"/>
</dbReference>
<evidence type="ECO:0000259" key="5">
    <source>
        <dbReference type="Pfam" id="PF08100"/>
    </source>
</evidence>
<proteinExistence type="predicted"/>
<dbReference type="InterPro" id="IPR012967">
    <property type="entry name" value="COMT_dimerisation"/>
</dbReference>
<keyword evidence="6" id="KW-1185">Reference proteome</keyword>
<keyword evidence="1" id="KW-0489">Methyltransferase</keyword>
<evidence type="ECO:0000256" key="2">
    <source>
        <dbReference type="ARBA" id="ARBA00022679"/>
    </source>
</evidence>
<accession>A0A8B8QCW4</accession>
<dbReference type="InterPro" id="IPR036390">
    <property type="entry name" value="WH_DNA-bd_sf"/>
</dbReference>
<dbReference type="InterPro" id="IPR001077">
    <property type="entry name" value="COMT_C"/>
</dbReference>
<dbReference type="GO" id="GO:0032259">
    <property type="term" value="P:methylation"/>
    <property type="evidence" value="ECO:0007669"/>
    <property type="project" value="UniProtKB-KW"/>
</dbReference>
<dbReference type="AlphaFoldDB" id="A0A8B8QCW4"/>
<dbReference type="Gene3D" id="3.40.50.150">
    <property type="entry name" value="Vaccinia Virus protein VP39"/>
    <property type="match status" value="1"/>
</dbReference>
<name>A0A8B8QCW4_9MYRT</name>
<dbReference type="PIRSF" id="PIRSF005739">
    <property type="entry name" value="O-mtase"/>
    <property type="match status" value="1"/>
</dbReference>
<dbReference type="GeneID" id="115750649"/>
<evidence type="ECO:0000256" key="1">
    <source>
        <dbReference type="ARBA" id="ARBA00022603"/>
    </source>
</evidence>
<gene>
    <name evidence="7" type="primary">LOC115750649</name>
</gene>